<name>A0ABP8UQE4_9ACTN</name>
<dbReference type="RefSeq" id="WP_345439747.1">
    <property type="nucleotide sequence ID" value="NZ_BAABHK010000018.1"/>
</dbReference>
<evidence type="ECO:0000313" key="3">
    <source>
        <dbReference type="Proteomes" id="UP001501442"/>
    </source>
</evidence>
<reference evidence="3" key="1">
    <citation type="journal article" date="2019" name="Int. J. Syst. Evol. Microbiol.">
        <title>The Global Catalogue of Microorganisms (GCM) 10K type strain sequencing project: providing services to taxonomists for standard genome sequencing and annotation.</title>
        <authorList>
            <consortium name="The Broad Institute Genomics Platform"/>
            <consortium name="The Broad Institute Genome Sequencing Center for Infectious Disease"/>
            <person name="Wu L."/>
            <person name="Ma J."/>
        </authorList>
    </citation>
    <scope>NUCLEOTIDE SEQUENCE [LARGE SCALE GENOMIC DNA]</scope>
    <source>
        <strain evidence="3">JCM 17939</strain>
    </source>
</reference>
<protein>
    <submittedName>
        <fullName evidence="2">Uncharacterized protein</fullName>
    </submittedName>
</protein>
<organism evidence="2 3">
    <name type="scientific">Actinoallomurus vinaceus</name>
    <dbReference type="NCBI Taxonomy" id="1080074"/>
    <lineage>
        <taxon>Bacteria</taxon>
        <taxon>Bacillati</taxon>
        <taxon>Actinomycetota</taxon>
        <taxon>Actinomycetes</taxon>
        <taxon>Streptosporangiales</taxon>
        <taxon>Thermomonosporaceae</taxon>
        <taxon>Actinoallomurus</taxon>
    </lineage>
</organism>
<evidence type="ECO:0000313" key="2">
    <source>
        <dbReference type="EMBL" id="GAA4636782.1"/>
    </source>
</evidence>
<comment type="caution">
    <text evidence="2">The sequence shown here is derived from an EMBL/GenBank/DDBJ whole genome shotgun (WGS) entry which is preliminary data.</text>
</comment>
<dbReference type="Proteomes" id="UP001501442">
    <property type="component" value="Unassembled WGS sequence"/>
</dbReference>
<keyword evidence="1" id="KW-0472">Membrane</keyword>
<accession>A0ABP8UQE4</accession>
<keyword evidence="1" id="KW-0812">Transmembrane</keyword>
<feature type="transmembrane region" description="Helical" evidence="1">
    <location>
        <begin position="43"/>
        <end position="66"/>
    </location>
</feature>
<gene>
    <name evidence="2" type="ORF">GCM10023196_087890</name>
</gene>
<dbReference type="EMBL" id="BAABHK010000018">
    <property type="protein sequence ID" value="GAA4636782.1"/>
    <property type="molecule type" value="Genomic_DNA"/>
</dbReference>
<sequence>MTTEPVRRPRRFVSRVLFVVVAITGGLFCYFVCQGMFAGYPRYHTKLLSAIGMILIAVTGGVAWIIDQRRIDDDD</sequence>
<keyword evidence="3" id="KW-1185">Reference proteome</keyword>
<feature type="transmembrane region" description="Helical" evidence="1">
    <location>
        <begin position="12"/>
        <end position="37"/>
    </location>
</feature>
<evidence type="ECO:0000256" key="1">
    <source>
        <dbReference type="SAM" id="Phobius"/>
    </source>
</evidence>
<proteinExistence type="predicted"/>
<keyword evidence="1" id="KW-1133">Transmembrane helix</keyword>